<feature type="transmembrane region" description="Helical" evidence="7">
    <location>
        <begin position="76"/>
        <end position="99"/>
    </location>
</feature>
<keyword evidence="5 7" id="KW-1133">Transmembrane helix</keyword>
<dbReference type="NCBIfam" id="NF010453">
    <property type="entry name" value="PRK13880.1"/>
    <property type="match status" value="1"/>
</dbReference>
<keyword evidence="3" id="KW-1003">Cell membrane</keyword>
<dbReference type="EMBL" id="CACVAP010000050">
    <property type="protein sequence ID" value="CAA6806711.1"/>
    <property type="molecule type" value="Genomic_DNA"/>
</dbReference>
<dbReference type="AlphaFoldDB" id="A0A6S6SVW3"/>
<keyword evidence="6 7" id="KW-0472">Membrane</keyword>
<dbReference type="InterPro" id="IPR051539">
    <property type="entry name" value="T4SS-coupling_protein"/>
</dbReference>
<accession>A0A6S6SVW3</accession>
<evidence type="ECO:0000256" key="3">
    <source>
        <dbReference type="ARBA" id="ARBA00022475"/>
    </source>
</evidence>
<evidence type="ECO:0000256" key="7">
    <source>
        <dbReference type="SAM" id="Phobius"/>
    </source>
</evidence>
<evidence type="ECO:0000256" key="6">
    <source>
        <dbReference type="ARBA" id="ARBA00023136"/>
    </source>
</evidence>
<dbReference type="Gene3D" id="3.40.50.300">
    <property type="entry name" value="P-loop containing nucleotide triphosphate hydrolases"/>
    <property type="match status" value="1"/>
</dbReference>
<gene>
    <name evidence="8" type="ORF">HELGO_WM39397</name>
</gene>
<dbReference type="InterPro" id="IPR027417">
    <property type="entry name" value="P-loop_NTPase"/>
</dbReference>
<feature type="transmembrane region" description="Helical" evidence="7">
    <location>
        <begin position="17"/>
        <end position="40"/>
    </location>
</feature>
<evidence type="ECO:0000313" key="8">
    <source>
        <dbReference type="EMBL" id="CAA6806711.1"/>
    </source>
</evidence>
<dbReference type="SUPFAM" id="SSF52540">
    <property type="entry name" value="P-loop containing nucleoside triphosphate hydrolases"/>
    <property type="match status" value="1"/>
</dbReference>
<evidence type="ECO:0000256" key="1">
    <source>
        <dbReference type="ARBA" id="ARBA00004651"/>
    </source>
</evidence>
<comment type="subcellular location">
    <subcellularLocation>
        <location evidence="1">Cell membrane</location>
        <topology evidence="1">Multi-pass membrane protein</topology>
    </subcellularLocation>
</comment>
<protein>
    <submittedName>
        <fullName evidence="8">Type IV secretion system protein VirD4</fullName>
    </submittedName>
</protein>
<name>A0A6S6SVW3_9BACT</name>
<evidence type="ECO:0000256" key="2">
    <source>
        <dbReference type="ARBA" id="ARBA00008806"/>
    </source>
</evidence>
<evidence type="ECO:0000256" key="4">
    <source>
        <dbReference type="ARBA" id="ARBA00022692"/>
    </source>
</evidence>
<keyword evidence="4 7" id="KW-0812">Transmembrane</keyword>
<organism evidence="8">
    <name type="scientific">uncultured Sulfurovum sp</name>
    <dbReference type="NCBI Taxonomy" id="269237"/>
    <lineage>
        <taxon>Bacteria</taxon>
        <taxon>Pseudomonadati</taxon>
        <taxon>Campylobacterota</taxon>
        <taxon>Epsilonproteobacteria</taxon>
        <taxon>Campylobacterales</taxon>
        <taxon>Sulfurovaceae</taxon>
        <taxon>Sulfurovum</taxon>
        <taxon>environmental samples</taxon>
    </lineage>
</organism>
<dbReference type="CDD" id="cd01127">
    <property type="entry name" value="TrwB_TraG_TraD_VirD4"/>
    <property type="match status" value="2"/>
</dbReference>
<dbReference type="PANTHER" id="PTHR37937">
    <property type="entry name" value="CONJUGATIVE TRANSFER: DNA TRANSPORT"/>
    <property type="match status" value="1"/>
</dbReference>
<dbReference type="Pfam" id="PF02534">
    <property type="entry name" value="T4SS-DNA_transf"/>
    <property type="match status" value="1"/>
</dbReference>
<comment type="similarity">
    <text evidence="2">Belongs to the VirD4/TraG family.</text>
</comment>
<reference evidence="8" key="1">
    <citation type="submission" date="2020-01" db="EMBL/GenBank/DDBJ databases">
        <authorList>
            <person name="Meier V. D."/>
            <person name="Meier V D."/>
        </authorList>
    </citation>
    <scope>NUCLEOTIDE SEQUENCE</scope>
    <source>
        <strain evidence="8">HLG_WM_MAG_06</strain>
    </source>
</reference>
<dbReference type="GO" id="GO:0005886">
    <property type="term" value="C:plasma membrane"/>
    <property type="evidence" value="ECO:0007669"/>
    <property type="project" value="UniProtKB-SubCell"/>
</dbReference>
<sequence>MQNHDYGTKRKNQVGNYLVSLMVVVSLFLLVNILATQYVAQHFGYHENLGDSLYQYFYNPFGWLIWQQDFYTHYSYFFKSLNITMFFIIAAVFIVFILIRMLALRKSKTHDDVHGTAHWMSANELKETNLLNQKEGVYIGGYEEGSNLRYLKHNGPEHVLAFAPTRSGKGIGLVLPTLLDWRESVIVLDIKGENWALTAGWREEYANNRVLKFDPTADDGLSVKFNPLEEIRIDGSYEVGDLQNIAMMIVDTEGKGLRDYWEKSSFSFISGLILHTIHKAKKEDKPYPNLTDVYELLNKDEIRDLLEEMLISKHHLVSLVGREMLNKAAEELSGVVGSSSSYLNLYVDPIISNNTSKSEFKINDLMNGEQPVSLYLVLKPNDKNRIMPLIRLIMNQLLRRLLEELEFENGKSVKTYKHRMLLMLDEFTSLGRLGIFQESLAFMGGYGIKAYIIIQDITQLYEAYGKDESILSNCHIRIAYAPNKVETAELLSKMSGTTTVVKSYTTTSGNRISVMLGQVTESLQEISRPLLTPDECMRLRGAKKDNNGQVIEGGDMLIFIAGQAPIYGKQILFFKDQVFLDRSKVAAPQLTSSASKDEFDYEVKLA</sequence>
<proteinExistence type="inferred from homology"/>
<dbReference type="InterPro" id="IPR003688">
    <property type="entry name" value="TraG/VirD4"/>
</dbReference>
<evidence type="ECO:0000256" key="5">
    <source>
        <dbReference type="ARBA" id="ARBA00022989"/>
    </source>
</evidence>
<dbReference type="PANTHER" id="PTHR37937:SF1">
    <property type="entry name" value="CONJUGATIVE TRANSFER: DNA TRANSPORT"/>
    <property type="match status" value="1"/>
</dbReference>